<reference evidence="1" key="1">
    <citation type="submission" date="2016-03" db="EMBL/GenBank/DDBJ databases">
        <title>Updated assembly of Pseudogymnoascus destructans, the fungus causing white-nose syndrome of bats.</title>
        <authorList>
            <person name="Palmer J.M."/>
            <person name="Drees K.P."/>
            <person name="Foster J.T."/>
            <person name="Lindner D.L."/>
        </authorList>
    </citation>
    <scope>NUCLEOTIDE SEQUENCE [LARGE SCALE GENOMIC DNA]</scope>
    <source>
        <strain evidence="1">20631-21</strain>
    </source>
</reference>
<proteinExistence type="predicted"/>
<name>A0A176ZW97_9PEZI</name>
<dbReference type="OrthoDB" id="428577at2759"/>
<dbReference type="GeneID" id="36292566"/>
<gene>
    <name evidence="1" type="ORF">VC83_09536</name>
</gene>
<dbReference type="Proteomes" id="UP000077154">
    <property type="component" value="Unassembled WGS sequence"/>
</dbReference>
<organism evidence="1">
    <name type="scientific">Pseudogymnoascus destructans</name>
    <dbReference type="NCBI Taxonomy" id="655981"/>
    <lineage>
        <taxon>Eukaryota</taxon>
        <taxon>Fungi</taxon>
        <taxon>Dikarya</taxon>
        <taxon>Ascomycota</taxon>
        <taxon>Pezizomycotina</taxon>
        <taxon>Leotiomycetes</taxon>
        <taxon>Thelebolales</taxon>
        <taxon>Thelebolaceae</taxon>
        <taxon>Pseudogymnoascus</taxon>
    </lineage>
</organism>
<dbReference type="AlphaFoldDB" id="A0A176ZW97"/>
<dbReference type="EMBL" id="KV441454">
    <property type="protein sequence ID" value="OAF54179.1"/>
    <property type="molecule type" value="Genomic_DNA"/>
</dbReference>
<accession>A0A176ZW97</accession>
<dbReference type="VEuPathDB" id="FungiDB:GMDG_06763"/>
<dbReference type="RefSeq" id="XP_024319486.1">
    <property type="nucleotide sequence ID" value="XM_024472949.1"/>
</dbReference>
<sequence length="140" mass="15941">MDGGDATPGQEAKVTEADVFNMSGDMLDRYLNWYHQTWSGERDSKATPVSERLRRVQSRLKVQKPISANDEQYVATINRPGAFYKRWQRDGDLSANERAFVAKTAENAGTTVNILIRTVYSLEQRLHDIASREGRPEVEH</sequence>
<evidence type="ECO:0000313" key="1">
    <source>
        <dbReference type="EMBL" id="OAF54179.1"/>
    </source>
</evidence>
<protein>
    <submittedName>
        <fullName evidence="1">Uncharacterized protein</fullName>
    </submittedName>
</protein>